<dbReference type="PANTHER" id="PTHR43877:SF2">
    <property type="entry name" value="AMINOALKYLPHOSPHONATE N-ACETYLTRANSFERASE-RELATED"/>
    <property type="match status" value="1"/>
</dbReference>
<evidence type="ECO:0000259" key="3">
    <source>
        <dbReference type="PROSITE" id="PS51186"/>
    </source>
</evidence>
<dbReference type="SUPFAM" id="SSF55729">
    <property type="entry name" value="Acyl-CoA N-acyltransferases (Nat)"/>
    <property type="match status" value="1"/>
</dbReference>
<feature type="domain" description="N-acetyltransferase" evidence="3">
    <location>
        <begin position="1"/>
        <end position="150"/>
    </location>
</feature>
<keyword evidence="1" id="KW-0808">Transferase</keyword>
<evidence type="ECO:0000256" key="1">
    <source>
        <dbReference type="ARBA" id="ARBA00022679"/>
    </source>
</evidence>
<dbReference type="InterPro" id="IPR050832">
    <property type="entry name" value="Bact_Acetyltransf"/>
</dbReference>
<evidence type="ECO:0000256" key="2">
    <source>
        <dbReference type="ARBA" id="ARBA00023315"/>
    </source>
</evidence>
<dbReference type="CDD" id="cd04301">
    <property type="entry name" value="NAT_SF"/>
    <property type="match status" value="1"/>
</dbReference>
<organism evidence="4 5">
    <name type="scientific">Cardiobacterium hominis</name>
    <dbReference type="NCBI Taxonomy" id="2718"/>
    <lineage>
        <taxon>Bacteria</taxon>
        <taxon>Pseudomonadati</taxon>
        <taxon>Pseudomonadota</taxon>
        <taxon>Gammaproteobacteria</taxon>
        <taxon>Cardiobacteriales</taxon>
        <taxon>Cardiobacteriaceae</taxon>
        <taxon>Cardiobacterium</taxon>
    </lineage>
</organism>
<reference evidence="5" key="1">
    <citation type="submission" date="2016-04" db="EMBL/GenBank/DDBJ databases">
        <authorList>
            <person name="Tagini F."/>
        </authorList>
    </citation>
    <scope>NUCLEOTIDE SEQUENCE [LARGE SCALE GENOMIC DNA]</scope>
    <source>
        <strain evidence="5">CHUV0807</strain>
    </source>
</reference>
<name>A0A1C3H2A7_9GAMM</name>
<proteinExistence type="predicted"/>
<dbReference type="AlphaFoldDB" id="A0A1C3H2A7"/>
<keyword evidence="2" id="KW-0012">Acyltransferase</keyword>
<dbReference type="EMBL" id="FKLO01000016">
    <property type="protein sequence ID" value="SAM57577.1"/>
    <property type="molecule type" value="Genomic_DNA"/>
</dbReference>
<protein>
    <recommendedName>
        <fullName evidence="3">N-acetyltransferase domain-containing protein</fullName>
    </recommendedName>
</protein>
<dbReference type="Proteomes" id="UP000190837">
    <property type="component" value="Unassembled WGS sequence"/>
</dbReference>
<gene>
    <name evidence="4" type="ORF">CHUV0807_0317</name>
</gene>
<evidence type="ECO:0000313" key="4">
    <source>
        <dbReference type="EMBL" id="SAM57577.1"/>
    </source>
</evidence>
<dbReference type="PROSITE" id="PS51186">
    <property type="entry name" value="GNAT"/>
    <property type="match status" value="1"/>
</dbReference>
<dbReference type="InterPro" id="IPR000182">
    <property type="entry name" value="GNAT_dom"/>
</dbReference>
<evidence type="ECO:0000313" key="5">
    <source>
        <dbReference type="Proteomes" id="UP000190837"/>
    </source>
</evidence>
<accession>A0A1C3H2A7</accession>
<sequence>MKISEYRQQKHPEHLIAYLEHIEWGAGKHLAELLRRGAFTATYGESAELHIAEADGKIIGFGAITEQDYLPRPQLKPWISFLYIDPKARGQRLSGKIIEHLEQRLRERGDNTVYLATQHHGLYEKYGYTLQETTDEDIHDRDYLYHKKLP</sequence>
<dbReference type="PANTHER" id="PTHR43877">
    <property type="entry name" value="AMINOALKYLPHOSPHONATE N-ACETYLTRANSFERASE-RELATED-RELATED"/>
    <property type="match status" value="1"/>
</dbReference>
<dbReference type="InterPro" id="IPR016181">
    <property type="entry name" value="Acyl_CoA_acyltransferase"/>
</dbReference>
<dbReference type="RefSeq" id="WP_179123489.1">
    <property type="nucleotide sequence ID" value="NZ_CP171111.1"/>
</dbReference>
<dbReference type="Pfam" id="PF00583">
    <property type="entry name" value="Acetyltransf_1"/>
    <property type="match status" value="1"/>
</dbReference>
<dbReference type="Gene3D" id="3.40.630.30">
    <property type="match status" value="1"/>
</dbReference>
<dbReference type="GO" id="GO:0016747">
    <property type="term" value="F:acyltransferase activity, transferring groups other than amino-acyl groups"/>
    <property type="evidence" value="ECO:0007669"/>
    <property type="project" value="InterPro"/>
</dbReference>